<gene>
    <name evidence="2" type="ORF">DZF91_07545</name>
</gene>
<keyword evidence="1" id="KW-0812">Transmembrane</keyword>
<reference evidence="2 3" key="1">
    <citation type="submission" date="2018-08" db="EMBL/GenBank/DDBJ databases">
        <title>Actinomadura jelena sp. nov., a novel Actinomycete isolated from soil in Chad.</title>
        <authorList>
            <person name="Shi L."/>
        </authorList>
    </citation>
    <scope>NUCLEOTIDE SEQUENCE [LARGE SCALE GENOMIC DNA]</scope>
    <source>
        <strain evidence="2 3">NEAU-G17</strain>
    </source>
</reference>
<feature type="transmembrane region" description="Helical" evidence="1">
    <location>
        <begin position="12"/>
        <end position="33"/>
    </location>
</feature>
<accession>A0A372JQK8</accession>
<proteinExistence type="predicted"/>
<keyword evidence="1" id="KW-1133">Transmembrane helix</keyword>
<sequence>MITIPRKSIGERLALAIVMLFLGGLTFLCYLSIRHGIHDLNVHSKPNYSRVTCDGHVMEQNDHCTVGGGLYDTREMAKVNADRHDHEVAEYGVGFILLGGLFGVPLAFATLGFFKEMVEP</sequence>
<protein>
    <submittedName>
        <fullName evidence="2">Uncharacterized protein</fullName>
    </submittedName>
</protein>
<evidence type="ECO:0000313" key="2">
    <source>
        <dbReference type="EMBL" id="RFU42260.1"/>
    </source>
</evidence>
<dbReference type="EMBL" id="QURH01000144">
    <property type="protein sequence ID" value="RFU42260.1"/>
    <property type="molecule type" value="Genomic_DNA"/>
</dbReference>
<evidence type="ECO:0000256" key="1">
    <source>
        <dbReference type="SAM" id="Phobius"/>
    </source>
</evidence>
<name>A0A372JQK8_9ACTN</name>
<dbReference type="Proteomes" id="UP000261811">
    <property type="component" value="Unassembled WGS sequence"/>
</dbReference>
<comment type="caution">
    <text evidence="2">The sequence shown here is derived from an EMBL/GenBank/DDBJ whole genome shotgun (WGS) entry which is preliminary data.</text>
</comment>
<organism evidence="2 3">
    <name type="scientific">Actinomadura logoneensis</name>
    <dbReference type="NCBI Taxonomy" id="2293572"/>
    <lineage>
        <taxon>Bacteria</taxon>
        <taxon>Bacillati</taxon>
        <taxon>Actinomycetota</taxon>
        <taxon>Actinomycetes</taxon>
        <taxon>Streptosporangiales</taxon>
        <taxon>Thermomonosporaceae</taxon>
        <taxon>Actinomadura</taxon>
    </lineage>
</organism>
<keyword evidence="3" id="KW-1185">Reference proteome</keyword>
<evidence type="ECO:0000313" key="3">
    <source>
        <dbReference type="Proteomes" id="UP000261811"/>
    </source>
</evidence>
<dbReference type="AlphaFoldDB" id="A0A372JQK8"/>
<dbReference type="RefSeq" id="WP_117356761.1">
    <property type="nucleotide sequence ID" value="NZ_QURH01000144.1"/>
</dbReference>
<keyword evidence="1" id="KW-0472">Membrane</keyword>
<feature type="transmembrane region" description="Helical" evidence="1">
    <location>
        <begin position="91"/>
        <end position="114"/>
    </location>
</feature>